<evidence type="ECO:0000256" key="6">
    <source>
        <dbReference type="ARBA" id="ARBA00022777"/>
    </source>
</evidence>
<keyword evidence="5 9" id="KW-0547">Nucleotide-binding</keyword>
<dbReference type="InterPro" id="IPR006204">
    <property type="entry name" value="GHMP_kinase_N_dom"/>
</dbReference>
<dbReference type="GO" id="GO:0005524">
    <property type="term" value="F:ATP binding"/>
    <property type="evidence" value="ECO:0007669"/>
    <property type="project" value="UniProtKB-UniRule"/>
</dbReference>
<feature type="domain" description="GHMP kinase C-terminal" evidence="11">
    <location>
        <begin position="200"/>
        <end position="275"/>
    </location>
</feature>
<sequence length="294" mass="30951">MTIRLLARAKINYALEVLGSRPDGYHELRTVLQSISLADEVAMRRGGAGFELEVEPAGMDLGPPEANTMRRAWEAICGLAGEELPVRVRVRKRIPPGSGLGGGSADAAAVLFGMNRIYALGFLEEQLSQAGARVGADVPFCLRGGTALGEGIGDRLSVLPAPPPHRLVVVKPPRGASTARIYRDYDAEERDGVESVGPVIEALETGSLNLLAAAIENDLTGVTVKRVPEVGDLKSDLLRAGALGAEMSGTGTAVYGIFASGELARRAAAAVRADFAGVYEPVQRGIERLGEEIK</sequence>
<evidence type="ECO:0000256" key="8">
    <source>
        <dbReference type="ARBA" id="ARBA00032554"/>
    </source>
</evidence>
<protein>
    <recommendedName>
        <fullName evidence="3 9">4-diphosphocytidyl-2-C-methyl-D-erythritol kinase</fullName>
        <shortName evidence="9">CMK</shortName>
        <ecNumber evidence="2 9">2.7.1.148</ecNumber>
    </recommendedName>
    <alternativeName>
        <fullName evidence="8 9">4-(cytidine-5'-diphospho)-2-C-methyl-D-erythritol kinase</fullName>
    </alternativeName>
</protein>
<dbReference type="GO" id="GO:0016114">
    <property type="term" value="P:terpenoid biosynthetic process"/>
    <property type="evidence" value="ECO:0007669"/>
    <property type="project" value="UniProtKB-UniRule"/>
</dbReference>
<dbReference type="PANTHER" id="PTHR43527:SF2">
    <property type="entry name" value="4-DIPHOSPHOCYTIDYL-2-C-METHYL-D-ERYTHRITOL KINASE, CHLOROPLASTIC"/>
    <property type="match status" value="1"/>
</dbReference>
<dbReference type="Pfam" id="PF00288">
    <property type="entry name" value="GHMP_kinases_N"/>
    <property type="match status" value="1"/>
</dbReference>
<dbReference type="InterPro" id="IPR013750">
    <property type="entry name" value="GHMP_kinase_C_dom"/>
</dbReference>
<organism evidence="12 13">
    <name type="scientific">Rubrobacter taiwanensis</name>
    <dbReference type="NCBI Taxonomy" id="185139"/>
    <lineage>
        <taxon>Bacteria</taxon>
        <taxon>Bacillati</taxon>
        <taxon>Actinomycetota</taxon>
        <taxon>Rubrobacteria</taxon>
        <taxon>Rubrobacterales</taxon>
        <taxon>Rubrobacteraceae</taxon>
        <taxon>Rubrobacter</taxon>
    </lineage>
</organism>
<dbReference type="InterPro" id="IPR020568">
    <property type="entry name" value="Ribosomal_Su5_D2-typ_SF"/>
</dbReference>
<dbReference type="GO" id="GO:0050515">
    <property type="term" value="F:4-(cytidine 5'-diphospho)-2-C-methyl-D-erythritol kinase activity"/>
    <property type="evidence" value="ECO:0007669"/>
    <property type="project" value="UniProtKB-UniRule"/>
</dbReference>
<dbReference type="OrthoDB" id="3173073at2"/>
<evidence type="ECO:0000256" key="9">
    <source>
        <dbReference type="HAMAP-Rule" id="MF_00061"/>
    </source>
</evidence>
<evidence type="ECO:0000259" key="10">
    <source>
        <dbReference type="Pfam" id="PF00288"/>
    </source>
</evidence>
<dbReference type="SUPFAM" id="SSF54211">
    <property type="entry name" value="Ribosomal protein S5 domain 2-like"/>
    <property type="match status" value="1"/>
</dbReference>
<evidence type="ECO:0000256" key="7">
    <source>
        <dbReference type="ARBA" id="ARBA00022840"/>
    </source>
</evidence>
<comment type="catalytic activity">
    <reaction evidence="9">
        <text>4-CDP-2-C-methyl-D-erythritol + ATP = 4-CDP-2-C-methyl-D-erythritol 2-phosphate + ADP + H(+)</text>
        <dbReference type="Rhea" id="RHEA:18437"/>
        <dbReference type="ChEBI" id="CHEBI:15378"/>
        <dbReference type="ChEBI" id="CHEBI:30616"/>
        <dbReference type="ChEBI" id="CHEBI:57823"/>
        <dbReference type="ChEBI" id="CHEBI:57919"/>
        <dbReference type="ChEBI" id="CHEBI:456216"/>
        <dbReference type="EC" id="2.7.1.148"/>
    </reaction>
</comment>
<dbReference type="Proteomes" id="UP000295244">
    <property type="component" value="Unassembled WGS sequence"/>
</dbReference>
<comment type="similarity">
    <text evidence="1 9">Belongs to the GHMP kinase family. IspE subfamily.</text>
</comment>
<dbReference type="InterPro" id="IPR004424">
    <property type="entry name" value="IspE"/>
</dbReference>
<accession>A0A4R1BRD0</accession>
<keyword evidence="9" id="KW-0414">Isoprene biosynthesis</keyword>
<dbReference type="HAMAP" id="MF_00061">
    <property type="entry name" value="IspE"/>
    <property type="match status" value="1"/>
</dbReference>
<gene>
    <name evidence="9 12" type="primary">ispE</name>
    <name evidence="12" type="ORF">E0L93_01870</name>
</gene>
<dbReference type="EC" id="2.7.1.148" evidence="2 9"/>
<feature type="domain" description="GHMP kinase N-terminal" evidence="10">
    <location>
        <begin position="67"/>
        <end position="145"/>
    </location>
</feature>
<evidence type="ECO:0000313" key="12">
    <source>
        <dbReference type="EMBL" id="TCJ20280.1"/>
    </source>
</evidence>
<comment type="pathway">
    <text evidence="9">Isoprenoid biosynthesis; isopentenyl diphosphate biosynthesis via DXP pathway; isopentenyl diphosphate from 1-deoxy-D-xylulose 5-phosphate: step 3/6.</text>
</comment>
<evidence type="ECO:0000313" key="13">
    <source>
        <dbReference type="Proteomes" id="UP000295244"/>
    </source>
</evidence>
<feature type="active site" evidence="9">
    <location>
        <position position="137"/>
    </location>
</feature>
<dbReference type="PANTHER" id="PTHR43527">
    <property type="entry name" value="4-DIPHOSPHOCYTIDYL-2-C-METHYL-D-ERYTHRITOL KINASE, CHLOROPLASTIC"/>
    <property type="match status" value="1"/>
</dbReference>
<dbReference type="EMBL" id="SKBU01000004">
    <property type="protein sequence ID" value="TCJ20280.1"/>
    <property type="molecule type" value="Genomic_DNA"/>
</dbReference>
<dbReference type="InterPro" id="IPR014721">
    <property type="entry name" value="Ribsml_uS5_D2-typ_fold_subgr"/>
</dbReference>
<dbReference type="GO" id="GO:0019288">
    <property type="term" value="P:isopentenyl diphosphate biosynthetic process, methylerythritol 4-phosphate pathway"/>
    <property type="evidence" value="ECO:0007669"/>
    <property type="project" value="UniProtKB-UniRule"/>
</dbReference>
<keyword evidence="13" id="KW-1185">Reference proteome</keyword>
<comment type="caution">
    <text evidence="12">The sequence shown here is derived from an EMBL/GenBank/DDBJ whole genome shotgun (WGS) entry which is preliminary data.</text>
</comment>
<dbReference type="Gene3D" id="3.30.230.10">
    <property type="match status" value="1"/>
</dbReference>
<dbReference type="SUPFAM" id="SSF55060">
    <property type="entry name" value="GHMP Kinase, C-terminal domain"/>
    <property type="match status" value="1"/>
</dbReference>
<name>A0A4R1BRD0_9ACTN</name>
<dbReference type="AlphaFoldDB" id="A0A4R1BRD0"/>
<feature type="binding site" evidence="9">
    <location>
        <begin position="95"/>
        <end position="105"/>
    </location>
    <ligand>
        <name>ATP</name>
        <dbReference type="ChEBI" id="CHEBI:30616"/>
    </ligand>
</feature>
<dbReference type="Pfam" id="PF08544">
    <property type="entry name" value="GHMP_kinases_C"/>
    <property type="match status" value="1"/>
</dbReference>
<feature type="active site" evidence="9">
    <location>
        <position position="10"/>
    </location>
</feature>
<proteinExistence type="inferred from homology"/>
<dbReference type="RefSeq" id="WP_132687700.1">
    <property type="nucleotide sequence ID" value="NZ_SKBU01000004.1"/>
</dbReference>
<keyword evidence="4 9" id="KW-0808">Transferase</keyword>
<dbReference type="NCBIfam" id="TIGR00154">
    <property type="entry name" value="ispE"/>
    <property type="match status" value="1"/>
</dbReference>
<dbReference type="InterPro" id="IPR036554">
    <property type="entry name" value="GHMP_kinase_C_sf"/>
</dbReference>
<evidence type="ECO:0000256" key="2">
    <source>
        <dbReference type="ARBA" id="ARBA00012052"/>
    </source>
</evidence>
<evidence type="ECO:0000256" key="1">
    <source>
        <dbReference type="ARBA" id="ARBA00009684"/>
    </source>
</evidence>
<keyword evidence="6 9" id="KW-0418">Kinase</keyword>
<keyword evidence="7 9" id="KW-0067">ATP-binding</keyword>
<reference evidence="12 13" key="1">
    <citation type="submission" date="2019-03" db="EMBL/GenBank/DDBJ databases">
        <title>Whole genome sequence of a novel Rubrobacter taiwanensis strain, isolated from Yellowstone National Park.</title>
        <authorList>
            <person name="Freed S."/>
            <person name="Ramaley R.F."/>
            <person name="Kyndt J.A."/>
        </authorList>
    </citation>
    <scope>NUCLEOTIDE SEQUENCE [LARGE SCALE GENOMIC DNA]</scope>
    <source>
        <strain evidence="12 13">Yellowstone</strain>
    </source>
</reference>
<dbReference type="UniPathway" id="UPA00056">
    <property type="reaction ID" value="UER00094"/>
</dbReference>
<evidence type="ECO:0000256" key="4">
    <source>
        <dbReference type="ARBA" id="ARBA00022679"/>
    </source>
</evidence>
<dbReference type="PIRSF" id="PIRSF010376">
    <property type="entry name" value="IspE"/>
    <property type="match status" value="1"/>
</dbReference>
<evidence type="ECO:0000256" key="3">
    <source>
        <dbReference type="ARBA" id="ARBA00017473"/>
    </source>
</evidence>
<evidence type="ECO:0000259" key="11">
    <source>
        <dbReference type="Pfam" id="PF08544"/>
    </source>
</evidence>
<comment type="function">
    <text evidence="9">Catalyzes the phosphorylation of the position 2 hydroxy group of 4-diphosphocytidyl-2C-methyl-D-erythritol.</text>
</comment>
<dbReference type="Gene3D" id="3.30.70.890">
    <property type="entry name" value="GHMP kinase, C-terminal domain"/>
    <property type="match status" value="1"/>
</dbReference>
<evidence type="ECO:0000256" key="5">
    <source>
        <dbReference type="ARBA" id="ARBA00022741"/>
    </source>
</evidence>